<dbReference type="GO" id="GO:0016301">
    <property type="term" value="F:kinase activity"/>
    <property type="evidence" value="ECO:0007669"/>
    <property type="project" value="UniProtKB-KW"/>
</dbReference>
<feature type="active site" description="Proton donor/acceptor" evidence="6">
    <location>
        <position position="114"/>
    </location>
</feature>
<dbReference type="HAMAP" id="MF_00020">
    <property type="entry name" value="Acetate_kinase"/>
    <property type="match status" value="1"/>
</dbReference>
<dbReference type="RefSeq" id="WP_345367889.1">
    <property type="nucleotide sequence ID" value="NZ_BAABII010000020.1"/>
</dbReference>
<evidence type="ECO:0000256" key="2">
    <source>
        <dbReference type="ARBA" id="ARBA00022679"/>
    </source>
</evidence>
<dbReference type="PANTHER" id="PTHR21060:SF15">
    <property type="entry name" value="ACETATE KINASE-RELATED"/>
    <property type="match status" value="1"/>
</dbReference>
<feature type="binding site" evidence="6">
    <location>
        <begin position="174"/>
        <end position="178"/>
    </location>
    <ligand>
        <name>ATP</name>
        <dbReference type="ChEBI" id="CHEBI:30616"/>
    </ligand>
</feature>
<evidence type="ECO:0000256" key="5">
    <source>
        <dbReference type="ARBA" id="ARBA00022840"/>
    </source>
</evidence>
<dbReference type="EC" id="2.7.2.1" evidence="6"/>
<comment type="pathway">
    <text evidence="6">Metabolic intermediate biosynthesis; acetyl-CoA biosynthesis; acetyl-CoA from acetate: step 1/2.</text>
</comment>
<dbReference type="EMBL" id="JBGEHV010000004">
    <property type="protein sequence ID" value="MEY8038521.1"/>
    <property type="molecule type" value="Genomic_DNA"/>
</dbReference>
<gene>
    <name evidence="6" type="primary">ackA</name>
    <name evidence="8" type="ORF">AB8O55_03870</name>
</gene>
<comment type="catalytic activity">
    <reaction evidence="6">
        <text>acetate + ATP = acetyl phosphate + ADP</text>
        <dbReference type="Rhea" id="RHEA:11352"/>
        <dbReference type="ChEBI" id="CHEBI:22191"/>
        <dbReference type="ChEBI" id="CHEBI:30089"/>
        <dbReference type="ChEBI" id="CHEBI:30616"/>
        <dbReference type="ChEBI" id="CHEBI:456216"/>
        <dbReference type="EC" id="2.7.2.1"/>
    </reaction>
</comment>
<reference evidence="8 9" key="1">
    <citation type="submission" date="2024-08" db="EMBL/GenBank/DDBJ databases">
        <title>Genome mining of Saccharopolyspora cebuensis PGLac3 from Nigerian medicinal plant.</title>
        <authorList>
            <person name="Ezeobiora C.E."/>
            <person name="Igbokwe N.H."/>
            <person name="Amin D.H."/>
            <person name="Mendie U.E."/>
        </authorList>
    </citation>
    <scope>NUCLEOTIDE SEQUENCE [LARGE SCALE GENOMIC DNA]</scope>
    <source>
        <strain evidence="8 9">PGLac3</strain>
    </source>
</reference>
<proteinExistence type="inferred from homology"/>
<dbReference type="Proteomes" id="UP001564626">
    <property type="component" value="Unassembled WGS sequence"/>
</dbReference>
<dbReference type="InterPro" id="IPR023865">
    <property type="entry name" value="Aliphatic_acid_kinase_CS"/>
</dbReference>
<evidence type="ECO:0000256" key="6">
    <source>
        <dbReference type="HAMAP-Rule" id="MF_00020"/>
    </source>
</evidence>
<feature type="binding site" evidence="6">
    <location>
        <begin position="297"/>
        <end position="301"/>
    </location>
    <ligand>
        <name>ATP</name>
        <dbReference type="ChEBI" id="CHEBI:30616"/>
    </ligand>
</feature>
<comment type="subcellular location">
    <subcellularLocation>
        <location evidence="6">Cytoplasm</location>
    </subcellularLocation>
</comment>
<keyword evidence="6" id="KW-0460">Magnesium</keyword>
<dbReference type="PROSITE" id="PS01075">
    <property type="entry name" value="ACETATE_KINASE_1"/>
    <property type="match status" value="1"/>
</dbReference>
<comment type="similarity">
    <text evidence="1 6 7">Belongs to the acetokinase family.</text>
</comment>
<keyword evidence="4 6" id="KW-0418">Kinase</keyword>
<evidence type="ECO:0000256" key="4">
    <source>
        <dbReference type="ARBA" id="ARBA00022777"/>
    </source>
</evidence>
<feature type="site" description="Transition state stabilizer" evidence="6">
    <location>
        <position position="146"/>
    </location>
</feature>
<comment type="caution">
    <text evidence="6">Lacks conserved residue(s) required for the propagation of feature annotation.</text>
</comment>
<dbReference type="Gene3D" id="3.30.420.40">
    <property type="match status" value="2"/>
</dbReference>
<dbReference type="PRINTS" id="PR00471">
    <property type="entry name" value="ACETATEKNASE"/>
</dbReference>
<feature type="site" description="Transition state stabilizer" evidence="6">
    <location>
        <position position="207"/>
    </location>
</feature>
<evidence type="ECO:0000256" key="1">
    <source>
        <dbReference type="ARBA" id="ARBA00008748"/>
    </source>
</evidence>
<comment type="subunit">
    <text evidence="6">Homodimer.</text>
</comment>
<keyword evidence="9" id="KW-1185">Reference proteome</keyword>
<dbReference type="InterPro" id="IPR043129">
    <property type="entry name" value="ATPase_NBD"/>
</dbReference>
<dbReference type="PANTHER" id="PTHR21060">
    <property type="entry name" value="ACETATE KINASE"/>
    <property type="match status" value="1"/>
</dbReference>
<keyword evidence="6" id="KW-0963">Cytoplasm</keyword>
<name>A0ABV4CBN1_9PSEU</name>
<organism evidence="8 9">
    <name type="scientific">Saccharopolyspora cebuensis</name>
    <dbReference type="NCBI Taxonomy" id="418759"/>
    <lineage>
        <taxon>Bacteria</taxon>
        <taxon>Bacillati</taxon>
        <taxon>Actinomycetota</taxon>
        <taxon>Actinomycetes</taxon>
        <taxon>Pseudonocardiales</taxon>
        <taxon>Pseudonocardiaceae</taxon>
        <taxon>Saccharopolyspora</taxon>
    </lineage>
</organism>
<feature type="binding site" evidence="6">
    <location>
        <position position="350"/>
    </location>
    <ligand>
        <name>Mg(2+)</name>
        <dbReference type="ChEBI" id="CHEBI:18420"/>
    </ligand>
</feature>
<dbReference type="SUPFAM" id="SSF53067">
    <property type="entry name" value="Actin-like ATPase domain"/>
    <property type="match status" value="2"/>
</dbReference>
<comment type="function">
    <text evidence="6">Catalyzes the formation of acetyl phosphate from acetate and ATP. Can also catalyze the reverse reaction.</text>
</comment>
<dbReference type="PIRSF" id="PIRSF000722">
    <property type="entry name" value="Acetate_prop_kin"/>
    <property type="match status" value="1"/>
</dbReference>
<dbReference type="PROSITE" id="PS01076">
    <property type="entry name" value="ACETATE_KINASE_2"/>
    <property type="match status" value="1"/>
</dbReference>
<comment type="cofactor">
    <cofactor evidence="6">
        <name>Mg(2+)</name>
        <dbReference type="ChEBI" id="CHEBI:18420"/>
    </cofactor>
    <cofactor evidence="6">
        <name>Mn(2+)</name>
        <dbReference type="ChEBI" id="CHEBI:29035"/>
    </cofactor>
    <text evidence="6">Mg(2+). Can also accept Mn(2+).</text>
</comment>
<feature type="binding site" evidence="6">
    <location>
        <begin position="249"/>
        <end position="251"/>
    </location>
    <ligand>
        <name>ATP</name>
        <dbReference type="ChEBI" id="CHEBI:30616"/>
    </ligand>
</feature>
<accession>A0ABV4CBN1</accession>
<sequence>MAVLMRVLAVNAGSSSLKLALLDGDDLVAERTEQRWDGSAAPIGRFLDEHGADAVGHRVVHGGRITRATVVDDDLVDYLSSLTDLAPLHQPRALAGLRAVREAVPELPSVVCVDTAFHSGLPPAAATYAVPREWNERWSLRRYGFHGLSHGHAVARGCELTGRRAAESRVLSCHLGAGASMAAVRAGGCVDTTMGFTPEEGLVMNSRSGSVDPGLLGWLITSRGQNPGEVFEALATRGGLAGLSGTSGDLRDVLAARGAGDADAALAYGVYLHALIRHAGAMVAVLGGLDVLVLTGGVGEHTPQVRAAVADALAFLDVRVDRTANEDADGDADLTGAGSAVGIAVVRAREDLEIARQTRAALAQR</sequence>
<evidence type="ECO:0000256" key="7">
    <source>
        <dbReference type="RuleBase" id="RU003835"/>
    </source>
</evidence>
<keyword evidence="6" id="KW-0479">Metal-binding</keyword>
<dbReference type="InterPro" id="IPR000890">
    <property type="entry name" value="Aliphatic_acid_kin_short-chain"/>
</dbReference>
<feature type="binding site" evidence="6">
    <location>
        <position position="58"/>
    </location>
    <ligand>
        <name>substrate</name>
    </ligand>
</feature>
<keyword evidence="5 6" id="KW-0067">ATP-binding</keyword>
<evidence type="ECO:0000313" key="8">
    <source>
        <dbReference type="EMBL" id="MEY8038521.1"/>
    </source>
</evidence>
<keyword evidence="2 6" id="KW-0808">Transferase</keyword>
<keyword evidence="3 6" id="KW-0547">Nucleotide-binding</keyword>
<protein>
    <recommendedName>
        <fullName evidence="6">Acetate kinase</fullName>
        <ecNumber evidence="6">2.7.2.1</ecNumber>
    </recommendedName>
    <alternativeName>
        <fullName evidence="6">Acetokinase</fullName>
    </alternativeName>
</protein>
<evidence type="ECO:0000256" key="3">
    <source>
        <dbReference type="ARBA" id="ARBA00022741"/>
    </source>
</evidence>
<evidence type="ECO:0000313" key="9">
    <source>
        <dbReference type="Proteomes" id="UP001564626"/>
    </source>
</evidence>
<dbReference type="InterPro" id="IPR004372">
    <property type="entry name" value="Ac/propionate_kinase"/>
</dbReference>
<comment type="caution">
    <text evidence="8">The sequence shown here is derived from an EMBL/GenBank/DDBJ whole genome shotgun (WGS) entry which is preliminary data.</text>
</comment>
<dbReference type="Pfam" id="PF00871">
    <property type="entry name" value="Acetate_kinase"/>
    <property type="match status" value="1"/>
</dbReference>